<dbReference type="OrthoDB" id="9804126at2"/>
<dbReference type="PROSITE" id="PS51387">
    <property type="entry name" value="FAD_PCMH"/>
    <property type="match status" value="1"/>
</dbReference>
<evidence type="ECO:0000256" key="6">
    <source>
        <dbReference type="ARBA" id="ARBA00015188"/>
    </source>
</evidence>
<gene>
    <name evidence="22 25" type="primary">murB</name>
    <name evidence="25" type="ORF">FPL22_16845</name>
</gene>
<dbReference type="UniPathway" id="UPA00219"/>
<keyword evidence="26" id="KW-1185">Reference proteome</keyword>
<dbReference type="SUPFAM" id="SSF51984">
    <property type="entry name" value="MurCD N-terminal domain"/>
    <property type="match status" value="1"/>
</dbReference>
<evidence type="ECO:0000256" key="18">
    <source>
        <dbReference type="ARBA" id="ARBA00023306"/>
    </source>
</evidence>
<comment type="cofactor">
    <cofactor evidence="1 22">
        <name>FAD</name>
        <dbReference type="ChEBI" id="CHEBI:57692"/>
    </cofactor>
</comment>
<evidence type="ECO:0000259" key="24">
    <source>
        <dbReference type="PROSITE" id="PS51387"/>
    </source>
</evidence>
<dbReference type="NCBIfam" id="TIGR00179">
    <property type="entry name" value="murB"/>
    <property type="match status" value="1"/>
</dbReference>
<comment type="similarity">
    <text evidence="22">Belongs to the MurB family.</text>
</comment>
<evidence type="ECO:0000256" key="14">
    <source>
        <dbReference type="ARBA" id="ARBA00022857"/>
    </source>
</evidence>
<accession>A0A556QEN7</accession>
<evidence type="ECO:0000256" key="17">
    <source>
        <dbReference type="ARBA" id="ARBA00023002"/>
    </source>
</evidence>
<evidence type="ECO:0000256" key="16">
    <source>
        <dbReference type="ARBA" id="ARBA00022984"/>
    </source>
</evidence>
<comment type="catalytic activity">
    <reaction evidence="21 22">
        <text>UDP-N-acetyl-alpha-D-muramate + NADP(+) = UDP-N-acetyl-3-O-(1-carboxyvinyl)-alpha-D-glucosamine + NADPH + H(+)</text>
        <dbReference type="Rhea" id="RHEA:12248"/>
        <dbReference type="ChEBI" id="CHEBI:15378"/>
        <dbReference type="ChEBI" id="CHEBI:57783"/>
        <dbReference type="ChEBI" id="CHEBI:58349"/>
        <dbReference type="ChEBI" id="CHEBI:68483"/>
        <dbReference type="ChEBI" id="CHEBI:70757"/>
        <dbReference type="EC" id="1.3.1.98"/>
    </reaction>
</comment>
<keyword evidence="10 22" id="KW-0285">Flavoprotein</keyword>
<dbReference type="Gene3D" id="3.90.190.20">
    <property type="entry name" value="Mur ligase, C-terminal domain"/>
    <property type="match status" value="1"/>
</dbReference>
<dbReference type="Gene3D" id="3.30.465.10">
    <property type="match status" value="1"/>
</dbReference>
<evidence type="ECO:0000256" key="21">
    <source>
        <dbReference type="ARBA" id="ARBA00048914"/>
    </source>
</evidence>
<comment type="caution">
    <text evidence="25">The sequence shown here is derived from an EMBL/GenBank/DDBJ whole genome shotgun (WGS) entry which is preliminary data.</text>
</comment>
<feature type="active site" evidence="22">
    <location>
        <position position="759"/>
    </location>
</feature>
<dbReference type="GO" id="GO:0008360">
    <property type="term" value="P:regulation of cell shape"/>
    <property type="evidence" value="ECO:0007669"/>
    <property type="project" value="UniProtKB-KW"/>
</dbReference>
<evidence type="ECO:0000313" key="25">
    <source>
        <dbReference type="EMBL" id="TSJ75066.1"/>
    </source>
</evidence>
<comment type="function">
    <text evidence="2 22">Cell wall formation.</text>
</comment>
<comment type="subcellular location">
    <subcellularLocation>
        <location evidence="3 22">Cytoplasm</location>
    </subcellularLocation>
</comment>
<keyword evidence="18 22" id="KW-0131">Cell cycle</keyword>
<evidence type="ECO:0000256" key="7">
    <source>
        <dbReference type="ARBA" id="ARBA00022490"/>
    </source>
</evidence>
<dbReference type="InterPro" id="IPR036318">
    <property type="entry name" value="FAD-bd_PCMH-like_sf"/>
</dbReference>
<evidence type="ECO:0000256" key="22">
    <source>
        <dbReference type="HAMAP-Rule" id="MF_00037"/>
    </source>
</evidence>
<keyword evidence="13" id="KW-0067">ATP-binding</keyword>
<evidence type="ECO:0000256" key="23">
    <source>
        <dbReference type="SAM" id="MobiDB-lite"/>
    </source>
</evidence>
<keyword evidence="19 22" id="KW-0961">Cell wall biogenesis/degradation</keyword>
<comment type="pathway">
    <text evidence="4 22">Cell wall biogenesis; peptidoglycan biosynthesis.</text>
</comment>
<organism evidence="25 26">
    <name type="scientific">Rariglobus hedericola</name>
    <dbReference type="NCBI Taxonomy" id="2597822"/>
    <lineage>
        <taxon>Bacteria</taxon>
        <taxon>Pseudomonadati</taxon>
        <taxon>Verrucomicrobiota</taxon>
        <taxon>Opitutia</taxon>
        <taxon>Opitutales</taxon>
        <taxon>Opitutaceae</taxon>
        <taxon>Rariglobus</taxon>
    </lineage>
</organism>
<dbReference type="NCBIfam" id="NF010480">
    <property type="entry name" value="PRK13905.1"/>
    <property type="match status" value="1"/>
</dbReference>
<dbReference type="Pfam" id="PF08245">
    <property type="entry name" value="Mur_ligase_M"/>
    <property type="match status" value="1"/>
</dbReference>
<dbReference type="InterPro" id="IPR006094">
    <property type="entry name" value="Oxid_FAD_bind_N"/>
</dbReference>
<dbReference type="PANTHER" id="PTHR43445:SF3">
    <property type="entry name" value="UDP-N-ACETYLMURAMATE--L-ALANINE LIGASE"/>
    <property type="match status" value="1"/>
</dbReference>
<feature type="region of interest" description="Disordered" evidence="23">
    <location>
        <begin position="674"/>
        <end position="695"/>
    </location>
</feature>
<dbReference type="SUPFAM" id="SSF53244">
    <property type="entry name" value="MurD-like peptide ligases, peptide-binding domain"/>
    <property type="match status" value="1"/>
</dbReference>
<dbReference type="InterPro" id="IPR036635">
    <property type="entry name" value="MurB_C_sf"/>
</dbReference>
<keyword evidence="7 22" id="KW-0963">Cytoplasm</keyword>
<dbReference type="Gene3D" id="3.40.1190.10">
    <property type="entry name" value="Mur-like, catalytic domain"/>
    <property type="match status" value="1"/>
</dbReference>
<evidence type="ECO:0000313" key="26">
    <source>
        <dbReference type="Proteomes" id="UP000315648"/>
    </source>
</evidence>
<dbReference type="InterPro" id="IPR013221">
    <property type="entry name" value="Mur_ligase_cen"/>
</dbReference>
<keyword evidence="12 22" id="KW-0274">FAD</keyword>
<dbReference type="EC" id="1.3.1.98" evidence="5 22"/>
<keyword evidence="8" id="KW-0436">Ligase</keyword>
<evidence type="ECO:0000256" key="8">
    <source>
        <dbReference type="ARBA" id="ARBA00022598"/>
    </source>
</evidence>
<dbReference type="Gene3D" id="3.90.78.10">
    <property type="entry name" value="UDP-N-acetylenolpyruvoylglucosamine reductase, C-terminal domain"/>
    <property type="match status" value="1"/>
</dbReference>
<evidence type="ECO:0000256" key="10">
    <source>
        <dbReference type="ARBA" id="ARBA00022630"/>
    </source>
</evidence>
<evidence type="ECO:0000256" key="11">
    <source>
        <dbReference type="ARBA" id="ARBA00022741"/>
    </source>
</evidence>
<dbReference type="Pfam" id="PF01225">
    <property type="entry name" value="Mur_ligase"/>
    <property type="match status" value="1"/>
</dbReference>
<evidence type="ECO:0000256" key="15">
    <source>
        <dbReference type="ARBA" id="ARBA00022960"/>
    </source>
</evidence>
<feature type="active site" evidence="22">
    <location>
        <position position="640"/>
    </location>
</feature>
<dbReference type="InterPro" id="IPR004101">
    <property type="entry name" value="Mur_ligase_C"/>
</dbReference>
<dbReference type="EMBL" id="VMBG01000004">
    <property type="protein sequence ID" value="TSJ75066.1"/>
    <property type="molecule type" value="Genomic_DNA"/>
</dbReference>
<dbReference type="Gene3D" id="3.40.50.720">
    <property type="entry name" value="NAD(P)-binding Rossmann-like Domain"/>
    <property type="match status" value="1"/>
</dbReference>
<evidence type="ECO:0000256" key="1">
    <source>
        <dbReference type="ARBA" id="ARBA00001974"/>
    </source>
</evidence>
<sequence>MSTVLPHLFGHEVTAIHCAGVGGMGVGPLAIYLARRGFRVSGEDDAMVDAMRVQLQRAGVVITGAGEIPADCHLVACSSAIGPAHPVMLAAKARDLRVVRRGELLAEATRDRRLIAVCGSHGKTTTTAMVIAAFRSAGFPAGYVLGGLFADDAIAPASAGSNDWVVAEIDESDGTIASFSPEITVAVNLDWDHPDHYRTAADLERAFHLLFTRTKRAVLVNSGCDFTRNATRQLSQQAITFGETGDYRGALGAALGAHTELSLGGGFPFPAATVQAMGDFNVLNATAALAVAHIVGVEGLSGRALADYPGVRRRQAVLHAAKDLTVIEDYAHHPAEIRALLGSLRTRGDGRLVVVFQPHRFSRTAQFKEAFAAALALSDAVYLLDVYGAGEAPIAGGTTRDLENELKRTAPALPVVYHEGDPGATLSALSAGLKPGDFVAFVGAGDIDGMARGWLAAIEAARWDAVAAALREVVSPQTKVKREESLARKTTIGLGGAARIYAEPADMADLQALVKTAKARALPLIILGRGSNLVVPDEGVDGLVISLRQPAWEIFEPRADGHVWAGAGLRLKNLCGLAAKAGLVGFEFLEGIPGNLGGALRMNAGAMGGWMFDVVDSVSVMTFDGEVRTLKKSEMHVDYRHCAELHDAIALGALLKPASQSEAASIAKQIEAYKEKRQKSQPREPSAGCIFKNPPNDSAGRLIDASGLKGERVGDAEVSTIHANFIVNRGDATAGDVIELVRRVRARVEQAQGVTLEPEVLLYGKQWKDVL</sequence>
<evidence type="ECO:0000256" key="12">
    <source>
        <dbReference type="ARBA" id="ARBA00022827"/>
    </source>
</evidence>
<dbReference type="InterPro" id="IPR016166">
    <property type="entry name" value="FAD-bd_PCMH"/>
</dbReference>
<proteinExistence type="inferred from homology"/>
<dbReference type="SUPFAM" id="SSF56194">
    <property type="entry name" value="Uridine diphospho-N-Acetylenolpyruvylglucosamine reductase, MurB, C-terminal domain"/>
    <property type="match status" value="1"/>
</dbReference>
<dbReference type="GO" id="GO:0009252">
    <property type="term" value="P:peptidoglycan biosynthetic process"/>
    <property type="evidence" value="ECO:0007669"/>
    <property type="project" value="UniProtKB-UniRule"/>
</dbReference>
<dbReference type="PANTHER" id="PTHR43445">
    <property type="entry name" value="UDP-N-ACETYLMURAMATE--L-ALANINE LIGASE-RELATED"/>
    <property type="match status" value="1"/>
</dbReference>
<dbReference type="Pfam" id="PF01565">
    <property type="entry name" value="FAD_binding_4"/>
    <property type="match status" value="1"/>
</dbReference>
<keyword evidence="15 22" id="KW-0133">Cell shape</keyword>
<dbReference type="SUPFAM" id="SSF56176">
    <property type="entry name" value="FAD-binding/transporter-associated domain-like"/>
    <property type="match status" value="1"/>
</dbReference>
<dbReference type="GO" id="GO:0016881">
    <property type="term" value="F:acid-amino acid ligase activity"/>
    <property type="evidence" value="ECO:0007669"/>
    <property type="project" value="InterPro"/>
</dbReference>
<evidence type="ECO:0000256" key="20">
    <source>
        <dbReference type="ARBA" id="ARBA00031026"/>
    </source>
</evidence>
<dbReference type="GO" id="GO:0051301">
    <property type="term" value="P:cell division"/>
    <property type="evidence" value="ECO:0007669"/>
    <property type="project" value="UniProtKB-KW"/>
</dbReference>
<dbReference type="Proteomes" id="UP000315648">
    <property type="component" value="Unassembled WGS sequence"/>
</dbReference>
<dbReference type="HAMAP" id="MF_00037">
    <property type="entry name" value="MurB"/>
    <property type="match status" value="1"/>
</dbReference>
<keyword evidence="17 22" id="KW-0560">Oxidoreductase</keyword>
<dbReference type="InterPro" id="IPR036565">
    <property type="entry name" value="Mur-like_cat_sf"/>
</dbReference>
<evidence type="ECO:0000256" key="13">
    <source>
        <dbReference type="ARBA" id="ARBA00022840"/>
    </source>
</evidence>
<keyword evidence="14 22" id="KW-0521">NADP</keyword>
<evidence type="ECO:0000256" key="4">
    <source>
        <dbReference type="ARBA" id="ARBA00004752"/>
    </source>
</evidence>
<dbReference type="AlphaFoldDB" id="A0A556QEN7"/>
<dbReference type="InterPro" id="IPR036615">
    <property type="entry name" value="Mur_ligase_C_dom_sf"/>
</dbReference>
<keyword evidence="9 22" id="KW-0132">Cell division</keyword>
<dbReference type="GO" id="GO:0005737">
    <property type="term" value="C:cytoplasm"/>
    <property type="evidence" value="ECO:0007669"/>
    <property type="project" value="UniProtKB-SubCell"/>
</dbReference>
<dbReference type="RefSeq" id="WP_144354208.1">
    <property type="nucleotide sequence ID" value="NZ_CBCRVV010000010.1"/>
</dbReference>
<protein>
    <recommendedName>
        <fullName evidence="6 22">UDP-N-acetylenolpyruvoylglucosamine reductase</fullName>
        <ecNumber evidence="5 22">1.3.1.98</ecNumber>
    </recommendedName>
    <alternativeName>
        <fullName evidence="20 22">UDP-N-acetylmuramate dehydrogenase</fullName>
    </alternativeName>
</protein>
<evidence type="ECO:0000256" key="19">
    <source>
        <dbReference type="ARBA" id="ARBA00023316"/>
    </source>
</evidence>
<feature type="active site" description="Proton donor" evidence="22">
    <location>
        <position position="689"/>
    </location>
</feature>
<dbReference type="Pfam" id="PF02873">
    <property type="entry name" value="MurB_C"/>
    <property type="match status" value="1"/>
</dbReference>
<dbReference type="InterPro" id="IPR016167">
    <property type="entry name" value="FAD-bd_PCMH_sub1"/>
</dbReference>
<keyword evidence="11" id="KW-0547">Nucleotide-binding</keyword>
<name>A0A556QEN7_9BACT</name>
<dbReference type="GO" id="GO:0071949">
    <property type="term" value="F:FAD binding"/>
    <property type="evidence" value="ECO:0007669"/>
    <property type="project" value="InterPro"/>
</dbReference>
<reference evidence="25 26" key="1">
    <citation type="submission" date="2019-07" db="EMBL/GenBank/DDBJ databases">
        <title>Description of 53C-WASEF.</title>
        <authorList>
            <person name="Pitt A."/>
            <person name="Hahn M.W."/>
        </authorList>
    </citation>
    <scope>NUCLEOTIDE SEQUENCE [LARGE SCALE GENOMIC DNA]</scope>
    <source>
        <strain evidence="25 26">53C-WASEF</strain>
    </source>
</reference>
<dbReference type="InterPro" id="IPR016169">
    <property type="entry name" value="FAD-bd_PCMH_sub2"/>
</dbReference>
<dbReference type="SUPFAM" id="SSF53623">
    <property type="entry name" value="MurD-like peptide ligases, catalytic domain"/>
    <property type="match status" value="1"/>
</dbReference>
<dbReference type="GO" id="GO:0008762">
    <property type="term" value="F:UDP-N-acetylmuramate dehydrogenase activity"/>
    <property type="evidence" value="ECO:0007669"/>
    <property type="project" value="UniProtKB-UniRule"/>
</dbReference>
<evidence type="ECO:0000256" key="9">
    <source>
        <dbReference type="ARBA" id="ARBA00022618"/>
    </source>
</evidence>
<dbReference type="Pfam" id="PF02875">
    <property type="entry name" value="Mur_ligase_C"/>
    <property type="match status" value="1"/>
</dbReference>
<dbReference type="InterPro" id="IPR000713">
    <property type="entry name" value="Mur_ligase_N"/>
</dbReference>
<dbReference type="GO" id="GO:0005524">
    <property type="term" value="F:ATP binding"/>
    <property type="evidence" value="ECO:0007669"/>
    <property type="project" value="UniProtKB-KW"/>
</dbReference>
<evidence type="ECO:0000256" key="5">
    <source>
        <dbReference type="ARBA" id="ARBA00012518"/>
    </source>
</evidence>
<dbReference type="InterPro" id="IPR050061">
    <property type="entry name" value="MurCDEF_pg_biosynth"/>
</dbReference>
<evidence type="ECO:0000256" key="3">
    <source>
        <dbReference type="ARBA" id="ARBA00004496"/>
    </source>
</evidence>
<dbReference type="InterPro" id="IPR003170">
    <property type="entry name" value="MurB"/>
</dbReference>
<dbReference type="Gene3D" id="3.30.43.10">
    <property type="entry name" value="Uridine Diphospho-n-acetylenolpyruvylglucosamine Reductase, domain 2"/>
    <property type="match status" value="1"/>
</dbReference>
<feature type="domain" description="FAD-binding PCMH-type" evidence="24">
    <location>
        <begin position="493"/>
        <end position="660"/>
    </location>
</feature>
<dbReference type="GO" id="GO:0071555">
    <property type="term" value="P:cell wall organization"/>
    <property type="evidence" value="ECO:0007669"/>
    <property type="project" value="UniProtKB-KW"/>
</dbReference>
<evidence type="ECO:0000256" key="2">
    <source>
        <dbReference type="ARBA" id="ARBA00003921"/>
    </source>
</evidence>
<dbReference type="InterPro" id="IPR011601">
    <property type="entry name" value="MurB_C"/>
</dbReference>
<keyword evidence="16 22" id="KW-0573">Peptidoglycan synthesis</keyword>